<feature type="compositionally biased region" description="Low complexity" evidence="2">
    <location>
        <begin position="92"/>
        <end position="119"/>
    </location>
</feature>
<dbReference type="RefSeq" id="WP_231934655.1">
    <property type="nucleotide sequence ID" value="NZ_LT607411.1"/>
</dbReference>
<organism evidence="5 6">
    <name type="scientific">Micromonospora viridifaciens</name>
    <dbReference type="NCBI Taxonomy" id="1881"/>
    <lineage>
        <taxon>Bacteria</taxon>
        <taxon>Bacillati</taxon>
        <taxon>Actinomycetota</taxon>
        <taxon>Actinomycetes</taxon>
        <taxon>Micromonosporales</taxon>
        <taxon>Micromonosporaceae</taxon>
        <taxon>Micromonospora</taxon>
    </lineage>
</organism>
<name>A0A1C4YB84_MICVI</name>
<dbReference type="Gene3D" id="2.70.70.10">
    <property type="entry name" value="Glucose Permease (Domain IIA)"/>
    <property type="match status" value="1"/>
</dbReference>
<dbReference type="Proteomes" id="UP000198242">
    <property type="component" value="Chromosome I"/>
</dbReference>
<dbReference type="PANTHER" id="PTHR21666:SF289">
    <property type="entry name" value="L-ALA--D-GLU ENDOPEPTIDASE"/>
    <property type="match status" value="1"/>
</dbReference>
<feature type="region of interest" description="Disordered" evidence="2">
    <location>
        <begin position="85"/>
        <end position="135"/>
    </location>
</feature>
<evidence type="ECO:0000256" key="1">
    <source>
        <dbReference type="ARBA" id="ARBA00022729"/>
    </source>
</evidence>
<feature type="signal peptide" evidence="3">
    <location>
        <begin position="1"/>
        <end position="36"/>
    </location>
</feature>
<dbReference type="EMBL" id="LT607411">
    <property type="protein sequence ID" value="SCF17581.1"/>
    <property type="molecule type" value="Genomic_DNA"/>
</dbReference>
<evidence type="ECO:0000313" key="6">
    <source>
        <dbReference type="Proteomes" id="UP000198242"/>
    </source>
</evidence>
<dbReference type="AlphaFoldDB" id="A0A1C4YB84"/>
<feature type="domain" description="M23ase beta-sheet core" evidence="4">
    <location>
        <begin position="309"/>
        <end position="407"/>
    </location>
</feature>
<gene>
    <name evidence="5" type="ORF">GA0074695_4006</name>
</gene>
<evidence type="ECO:0000313" key="5">
    <source>
        <dbReference type="EMBL" id="SCF17581.1"/>
    </source>
</evidence>
<dbReference type="CDD" id="cd12797">
    <property type="entry name" value="M23_peptidase"/>
    <property type="match status" value="1"/>
</dbReference>
<keyword evidence="1 3" id="KW-0732">Signal</keyword>
<protein>
    <submittedName>
        <fullName evidence="5">Peptidase family M23</fullName>
    </submittedName>
</protein>
<dbReference type="InterPro" id="IPR016047">
    <property type="entry name" value="M23ase_b-sheet_dom"/>
</dbReference>
<sequence length="411" mass="42309">MARRWRRRTTLAALAGAATTLMVSLCLDAGAGTAAAQTSAQGPLPLPTLPALPALPALPLLPSPSLSLPPLEPPQVTLPTIELPILTPPTVPSTTPSARPTTPSGGTPPTTGAPPASATPAPPASAGPTVDPGSAAEVIASDPAAELYPQPPVDAANSPQARQVAALGDVQHRIQYLQNVLARTRADLGTVARESDPVLQLLTALTTGADADPTAPFAVADSSDVLDTPTGRAVALSGAITSGQAELTRRQQEEARLRQEIDRRIRAASTLAAPAPHALGGGRLGRPLSGRLTSRFGNRLDPYYHVWQVHPGVDLAAPLGTPIVAAADGRVTRAGWYGGYGNYTCIDHGRADGQRLSTCYGHQSKLLVSPGQRVRAGQVIGLVGSTGASTGPHLHFEVRLGGRAVDPLPWI</sequence>
<dbReference type="GO" id="GO:0004222">
    <property type="term" value="F:metalloendopeptidase activity"/>
    <property type="evidence" value="ECO:0007669"/>
    <property type="project" value="TreeGrafter"/>
</dbReference>
<evidence type="ECO:0000259" key="4">
    <source>
        <dbReference type="Pfam" id="PF01551"/>
    </source>
</evidence>
<proteinExistence type="predicted"/>
<accession>A0A1C4YB84</accession>
<feature type="chain" id="PRO_5008709000" evidence="3">
    <location>
        <begin position="37"/>
        <end position="411"/>
    </location>
</feature>
<dbReference type="PANTHER" id="PTHR21666">
    <property type="entry name" value="PEPTIDASE-RELATED"/>
    <property type="match status" value="1"/>
</dbReference>
<dbReference type="InterPro" id="IPR011055">
    <property type="entry name" value="Dup_hybrid_motif"/>
</dbReference>
<evidence type="ECO:0000256" key="2">
    <source>
        <dbReference type="SAM" id="MobiDB-lite"/>
    </source>
</evidence>
<evidence type="ECO:0000256" key="3">
    <source>
        <dbReference type="SAM" id="SignalP"/>
    </source>
</evidence>
<dbReference type="Pfam" id="PF01551">
    <property type="entry name" value="Peptidase_M23"/>
    <property type="match status" value="1"/>
</dbReference>
<dbReference type="SUPFAM" id="SSF51261">
    <property type="entry name" value="Duplicated hybrid motif"/>
    <property type="match status" value="1"/>
</dbReference>
<dbReference type="InterPro" id="IPR050570">
    <property type="entry name" value="Cell_wall_metabolism_enzyme"/>
</dbReference>
<reference evidence="6" key="1">
    <citation type="submission" date="2016-06" db="EMBL/GenBank/DDBJ databases">
        <authorList>
            <person name="Varghese N."/>
            <person name="Submissions Spin"/>
        </authorList>
    </citation>
    <scope>NUCLEOTIDE SEQUENCE [LARGE SCALE GENOMIC DNA]</scope>
    <source>
        <strain evidence="6">DSM 43909</strain>
    </source>
</reference>
<keyword evidence="6" id="KW-1185">Reference proteome</keyword>